<keyword evidence="5 12" id="KW-0963">Cytoplasm</keyword>
<organism evidence="14 15">
    <name type="scientific">Ligilactobacillus apodemi DSM 16634 = JCM 16172</name>
    <dbReference type="NCBI Taxonomy" id="1423724"/>
    <lineage>
        <taxon>Bacteria</taxon>
        <taxon>Bacillati</taxon>
        <taxon>Bacillota</taxon>
        <taxon>Bacilli</taxon>
        <taxon>Lactobacillales</taxon>
        <taxon>Lactobacillaceae</taxon>
        <taxon>Ligilactobacillus</taxon>
    </lineage>
</organism>
<comment type="caution">
    <text evidence="14">The sequence shown here is derived from an EMBL/GenBank/DDBJ whole genome shotgun (WGS) entry which is preliminary data.</text>
</comment>
<evidence type="ECO:0000256" key="9">
    <source>
        <dbReference type="ARBA" id="ARBA00022691"/>
    </source>
</evidence>
<dbReference type="eggNOG" id="COG1385">
    <property type="taxonomic scope" value="Bacteria"/>
</dbReference>
<dbReference type="GO" id="GO:0070042">
    <property type="term" value="F:rRNA (uridine-N3-)-methyltransferase activity"/>
    <property type="evidence" value="ECO:0007669"/>
    <property type="project" value="TreeGrafter"/>
</dbReference>
<evidence type="ECO:0000256" key="2">
    <source>
        <dbReference type="ARBA" id="ARBA00005528"/>
    </source>
</evidence>
<keyword evidence="7 12" id="KW-0489">Methyltransferase</keyword>
<keyword evidence="6 12" id="KW-0698">rRNA processing</keyword>
<evidence type="ECO:0000313" key="15">
    <source>
        <dbReference type="Proteomes" id="UP000051324"/>
    </source>
</evidence>
<dbReference type="InterPro" id="IPR029026">
    <property type="entry name" value="tRNA_m1G_MTases_N"/>
</dbReference>
<dbReference type="NCBIfam" id="TIGR00046">
    <property type="entry name" value="RsmE family RNA methyltransferase"/>
    <property type="match status" value="1"/>
</dbReference>
<dbReference type="GO" id="GO:0005737">
    <property type="term" value="C:cytoplasm"/>
    <property type="evidence" value="ECO:0007669"/>
    <property type="project" value="UniProtKB-SubCell"/>
</dbReference>
<evidence type="ECO:0000256" key="4">
    <source>
        <dbReference type="ARBA" id="ARBA00013673"/>
    </source>
</evidence>
<evidence type="ECO:0000256" key="5">
    <source>
        <dbReference type="ARBA" id="ARBA00022490"/>
    </source>
</evidence>
<dbReference type="GO" id="GO:0070475">
    <property type="term" value="P:rRNA base methylation"/>
    <property type="evidence" value="ECO:0007669"/>
    <property type="project" value="TreeGrafter"/>
</dbReference>
<evidence type="ECO:0000256" key="1">
    <source>
        <dbReference type="ARBA" id="ARBA00004496"/>
    </source>
</evidence>
<evidence type="ECO:0000256" key="7">
    <source>
        <dbReference type="ARBA" id="ARBA00022603"/>
    </source>
</evidence>
<evidence type="ECO:0000256" key="12">
    <source>
        <dbReference type="PIRNR" id="PIRNR015601"/>
    </source>
</evidence>
<evidence type="ECO:0000313" key="14">
    <source>
        <dbReference type="EMBL" id="KRL83757.1"/>
    </source>
</evidence>
<sequence>MQRYFYDEMLTSEQFELPKEIYKHAIVVMRMRSGDKFELVTPDENVNVMELVTVEKNLAIAKKVDSFIQMTNLPVKTTIVCGLSKGDKADFIVQKATELGADEIIFFKGTYSVAKWDDKKRAKKLARLAKIALAAAEQSHRTTVPAISYCDKLENLKLASAQYGMVAYEEAAKTGETTNLAKLFEQLKKESATKPVALMAIFGPEGGLAPAEVQLLTQKGFVTAGLGSRILRAETAPLYLLSALSFALELR</sequence>
<comment type="subcellular location">
    <subcellularLocation>
        <location evidence="1 12">Cytoplasm</location>
    </subcellularLocation>
</comment>
<dbReference type="PIRSF" id="PIRSF015601">
    <property type="entry name" value="MTase_slr0722"/>
    <property type="match status" value="1"/>
</dbReference>
<dbReference type="EC" id="2.1.1.193" evidence="3 12"/>
<dbReference type="STRING" id="1423724.FC32_GL001018"/>
<gene>
    <name evidence="14" type="ORF">FC32_GL001018</name>
</gene>
<protein>
    <recommendedName>
        <fullName evidence="4 12">Ribosomal RNA small subunit methyltransferase E</fullName>
        <ecNumber evidence="3 12">2.1.1.193</ecNumber>
    </recommendedName>
</protein>
<comment type="similarity">
    <text evidence="2 12">Belongs to the RNA methyltransferase RsmE family.</text>
</comment>
<dbReference type="Proteomes" id="UP000051324">
    <property type="component" value="Unassembled WGS sequence"/>
</dbReference>
<keyword evidence="8 12" id="KW-0808">Transferase</keyword>
<keyword evidence="9 12" id="KW-0949">S-adenosyl-L-methionine</keyword>
<evidence type="ECO:0000256" key="10">
    <source>
        <dbReference type="ARBA" id="ARBA00025699"/>
    </source>
</evidence>
<evidence type="ECO:0000259" key="13">
    <source>
        <dbReference type="Pfam" id="PF04452"/>
    </source>
</evidence>
<name>A0A0R1TQP9_9LACO</name>
<dbReference type="PATRIC" id="fig|1423724.4.peg.1060"/>
<dbReference type="InterPro" id="IPR006700">
    <property type="entry name" value="RsmE"/>
</dbReference>
<comment type="catalytic activity">
    <reaction evidence="11 12">
        <text>uridine(1498) in 16S rRNA + S-adenosyl-L-methionine = N(3)-methyluridine(1498) in 16S rRNA + S-adenosyl-L-homocysteine + H(+)</text>
        <dbReference type="Rhea" id="RHEA:42920"/>
        <dbReference type="Rhea" id="RHEA-COMP:10283"/>
        <dbReference type="Rhea" id="RHEA-COMP:10284"/>
        <dbReference type="ChEBI" id="CHEBI:15378"/>
        <dbReference type="ChEBI" id="CHEBI:57856"/>
        <dbReference type="ChEBI" id="CHEBI:59789"/>
        <dbReference type="ChEBI" id="CHEBI:65315"/>
        <dbReference type="ChEBI" id="CHEBI:74502"/>
        <dbReference type="EC" id="2.1.1.193"/>
    </reaction>
</comment>
<dbReference type="SUPFAM" id="SSF88697">
    <property type="entry name" value="PUA domain-like"/>
    <property type="match status" value="1"/>
</dbReference>
<dbReference type="InterPro" id="IPR029028">
    <property type="entry name" value="Alpha/beta_knot_MTases"/>
</dbReference>
<dbReference type="AlphaFoldDB" id="A0A0R1TQP9"/>
<dbReference type="EMBL" id="AZFT01000053">
    <property type="protein sequence ID" value="KRL83757.1"/>
    <property type="molecule type" value="Genomic_DNA"/>
</dbReference>
<evidence type="ECO:0000256" key="8">
    <source>
        <dbReference type="ARBA" id="ARBA00022679"/>
    </source>
</evidence>
<evidence type="ECO:0000256" key="6">
    <source>
        <dbReference type="ARBA" id="ARBA00022552"/>
    </source>
</evidence>
<dbReference type="Pfam" id="PF04452">
    <property type="entry name" value="Methyltrans_RNA"/>
    <property type="match status" value="1"/>
</dbReference>
<dbReference type="InterPro" id="IPR015947">
    <property type="entry name" value="PUA-like_sf"/>
</dbReference>
<dbReference type="Gene3D" id="3.40.1280.10">
    <property type="match status" value="1"/>
</dbReference>
<dbReference type="PANTHER" id="PTHR30027:SF3">
    <property type="entry name" value="16S RRNA (URACIL(1498)-N(3))-METHYLTRANSFERASE"/>
    <property type="match status" value="1"/>
</dbReference>
<accession>A0A0R1TQP9</accession>
<dbReference type="OrthoDB" id="9815641at2"/>
<proteinExistence type="inferred from homology"/>
<dbReference type="SUPFAM" id="SSF75217">
    <property type="entry name" value="alpha/beta knot"/>
    <property type="match status" value="1"/>
</dbReference>
<reference evidence="14 15" key="1">
    <citation type="journal article" date="2015" name="Genome Announc.">
        <title>Expanding the biotechnology potential of lactobacilli through comparative genomics of 213 strains and associated genera.</title>
        <authorList>
            <person name="Sun Z."/>
            <person name="Harris H.M."/>
            <person name="McCann A."/>
            <person name="Guo C."/>
            <person name="Argimon S."/>
            <person name="Zhang W."/>
            <person name="Yang X."/>
            <person name="Jeffery I.B."/>
            <person name="Cooney J.C."/>
            <person name="Kagawa T.F."/>
            <person name="Liu W."/>
            <person name="Song Y."/>
            <person name="Salvetti E."/>
            <person name="Wrobel A."/>
            <person name="Rasinkangas P."/>
            <person name="Parkhill J."/>
            <person name="Rea M.C."/>
            <person name="O'Sullivan O."/>
            <person name="Ritari J."/>
            <person name="Douillard F.P."/>
            <person name="Paul Ross R."/>
            <person name="Yang R."/>
            <person name="Briner A.E."/>
            <person name="Felis G.E."/>
            <person name="de Vos W.M."/>
            <person name="Barrangou R."/>
            <person name="Klaenhammer T.R."/>
            <person name="Caufield P.W."/>
            <person name="Cui Y."/>
            <person name="Zhang H."/>
            <person name="O'Toole P.W."/>
        </authorList>
    </citation>
    <scope>NUCLEOTIDE SEQUENCE [LARGE SCALE GENOMIC DNA]</scope>
    <source>
        <strain evidence="14 15">DSM 16634</strain>
    </source>
</reference>
<evidence type="ECO:0000256" key="11">
    <source>
        <dbReference type="ARBA" id="ARBA00047944"/>
    </source>
</evidence>
<evidence type="ECO:0000256" key="3">
    <source>
        <dbReference type="ARBA" id="ARBA00012328"/>
    </source>
</evidence>
<comment type="function">
    <text evidence="10 12">Specifically methylates the N3 position of the uracil ring of uridine 1498 (m3U1498) in 16S rRNA. Acts on the fully assembled 30S ribosomal subunit.</text>
</comment>
<dbReference type="CDD" id="cd18084">
    <property type="entry name" value="RsmE-like"/>
    <property type="match status" value="1"/>
</dbReference>
<dbReference type="PANTHER" id="PTHR30027">
    <property type="entry name" value="RIBOSOMAL RNA SMALL SUBUNIT METHYLTRANSFERASE E"/>
    <property type="match status" value="1"/>
</dbReference>
<dbReference type="RefSeq" id="WP_025086890.1">
    <property type="nucleotide sequence ID" value="NZ_AZFT01000053.1"/>
</dbReference>
<keyword evidence="15" id="KW-1185">Reference proteome</keyword>
<feature type="domain" description="Ribosomal RNA small subunit methyltransferase E methyltransferase" evidence="13">
    <location>
        <begin position="72"/>
        <end position="244"/>
    </location>
</feature>
<dbReference type="InterPro" id="IPR046886">
    <property type="entry name" value="RsmE_MTase_dom"/>
</dbReference>